<feature type="domain" description="HTH OST-type" evidence="2">
    <location>
        <begin position="87"/>
        <end position="159"/>
    </location>
</feature>
<dbReference type="PROSITE" id="PS51644">
    <property type="entry name" value="HTH_OST"/>
    <property type="match status" value="3"/>
</dbReference>
<evidence type="ECO:0000256" key="1">
    <source>
        <dbReference type="SAM" id="MobiDB-lite"/>
    </source>
</evidence>
<feature type="domain" description="HTH OST-type" evidence="2">
    <location>
        <begin position="169"/>
        <end position="243"/>
    </location>
</feature>
<proteinExistence type="predicted"/>
<dbReference type="Pfam" id="PF12872">
    <property type="entry name" value="OST-HTH"/>
    <property type="match status" value="3"/>
</dbReference>
<comment type="caution">
    <text evidence="3">The sequence shown here is derived from an EMBL/GenBank/DDBJ whole genome shotgun (WGS) entry which is preliminary data.</text>
</comment>
<evidence type="ECO:0000313" key="4">
    <source>
        <dbReference type="Proteomes" id="UP000663879"/>
    </source>
</evidence>
<dbReference type="InterPro" id="IPR025605">
    <property type="entry name" value="OST-HTH/LOTUS_dom"/>
</dbReference>
<dbReference type="InterPro" id="IPR041966">
    <property type="entry name" value="LOTUS-like"/>
</dbReference>
<reference evidence="3" key="1">
    <citation type="submission" date="2021-02" db="EMBL/GenBank/DDBJ databases">
        <authorList>
            <person name="Nowell W R."/>
        </authorList>
    </citation>
    <scope>NUCLEOTIDE SEQUENCE</scope>
    <source>
        <strain evidence="3">Ploen Becks lab</strain>
    </source>
</reference>
<dbReference type="AlphaFoldDB" id="A0A814NMB9"/>
<keyword evidence="4" id="KW-1185">Reference proteome</keyword>
<dbReference type="Gene3D" id="3.30.420.610">
    <property type="entry name" value="LOTUS domain-like"/>
    <property type="match status" value="3"/>
</dbReference>
<gene>
    <name evidence="3" type="ORF">OXX778_LOCUS20812</name>
</gene>
<accession>A0A814NMB9</accession>
<organism evidence="3 4">
    <name type="scientific">Brachionus calyciflorus</name>
    <dbReference type="NCBI Taxonomy" id="104777"/>
    <lineage>
        <taxon>Eukaryota</taxon>
        <taxon>Metazoa</taxon>
        <taxon>Spiralia</taxon>
        <taxon>Gnathifera</taxon>
        <taxon>Rotifera</taxon>
        <taxon>Eurotatoria</taxon>
        <taxon>Monogononta</taxon>
        <taxon>Pseudotrocha</taxon>
        <taxon>Ploima</taxon>
        <taxon>Brachionidae</taxon>
        <taxon>Brachionus</taxon>
    </lineage>
</organism>
<name>A0A814NMB9_9BILA</name>
<protein>
    <recommendedName>
        <fullName evidence="2">HTH OST-type domain-containing protein</fullName>
    </recommendedName>
</protein>
<feature type="region of interest" description="Disordered" evidence="1">
    <location>
        <begin position="507"/>
        <end position="527"/>
    </location>
</feature>
<dbReference type="OrthoDB" id="549353at2759"/>
<dbReference type="Proteomes" id="UP000663879">
    <property type="component" value="Unassembled WGS sequence"/>
</dbReference>
<dbReference type="EMBL" id="CAJNOC010007205">
    <property type="protein sequence ID" value="CAF1093991.1"/>
    <property type="molecule type" value="Genomic_DNA"/>
</dbReference>
<evidence type="ECO:0000259" key="2">
    <source>
        <dbReference type="PROSITE" id="PS51644"/>
    </source>
</evidence>
<feature type="non-terminal residue" evidence="3">
    <location>
        <position position="527"/>
    </location>
</feature>
<evidence type="ECO:0000313" key="3">
    <source>
        <dbReference type="EMBL" id="CAF1093991.1"/>
    </source>
</evidence>
<sequence>FDDELEDTQRKLNQFNHETIELFKGVPRCVILLSKFNNEYHKKYGRQCRVADYGFTKLYELLESIPHIVQILDGEFEKKLTLTHRVQVKRFSNDLLKVLKAHKQMFADEFPFMYEKHFGKVFDIRDYGVCYLEDMLAELPDSIITRKEIDHRTFIQIPKIIQDDQELLCIQRLKTDVIDMLKPRPRFSIQFNKFIPNYHHHFGRQCKLSHYGFTKLLELLEAMPDTVQITNKDGVQFVQLKPQIQKEIICQNLVKLIEECSSLKLKTNLIKLEDLYVSKYGCIFYQDLGCLNFPSLLNSLPLDVNFIKIDTNQGLDVTLSVDGLNERDTKRVCKLLMNKLMDDLEDLVVQFMHDNKFCKFQQLWDYLMKCFDLSQKVTNRRQLGFILKSLSEYFNCMDENRPLTLSSVITGLSDFYYFAKEIRNLFKFNNLLDLAWCELETLYKQTYPKSGVNGLPIKRFGYTDAQLLISQGLSLIVSIKKYQNDKRVCLNREFWPKTFFDSNGLSDSLNSSPCMSPPPTTPAAIAQ</sequence>
<feature type="domain" description="HTH OST-type" evidence="2">
    <location>
        <begin position="11"/>
        <end position="86"/>
    </location>
</feature>